<feature type="compositionally biased region" description="Polar residues" evidence="2">
    <location>
        <begin position="344"/>
        <end position="369"/>
    </location>
</feature>
<proteinExistence type="inferred from homology"/>
<name>A0A9W9LLS7_9EURO</name>
<dbReference type="PANTHER" id="PTHR12161">
    <property type="entry name" value="IST1 FAMILY MEMBER"/>
    <property type="match status" value="1"/>
</dbReference>
<dbReference type="OrthoDB" id="29853at2759"/>
<comment type="caution">
    <text evidence="3">The sequence shown here is derived from an EMBL/GenBank/DDBJ whole genome shotgun (WGS) entry which is preliminary data.</text>
</comment>
<dbReference type="Pfam" id="PF03398">
    <property type="entry name" value="Ist1"/>
    <property type="match status" value="2"/>
</dbReference>
<reference evidence="3" key="1">
    <citation type="submission" date="2022-11" db="EMBL/GenBank/DDBJ databases">
        <authorList>
            <person name="Petersen C."/>
        </authorList>
    </citation>
    <scope>NUCLEOTIDE SEQUENCE</scope>
    <source>
        <strain evidence="3">IBT 21917</strain>
    </source>
</reference>
<dbReference type="EMBL" id="JAPQKO010000005">
    <property type="protein sequence ID" value="KAJ5161716.1"/>
    <property type="molecule type" value="Genomic_DNA"/>
</dbReference>
<feature type="region of interest" description="Disordered" evidence="2">
    <location>
        <begin position="252"/>
        <end position="388"/>
    </location>
</feature>
<sequence length="388" mass="42366">MPPSAQTTRVVSNLRLLIPRLRLLQKKDTASSVVQRRELSQLLSDGRDASARIRVENVIATDIGVEVMEMLELYCELLLARANVLDQLAFGEKGTRARMRAKELHKKQTQPQTATSGAGAPGAGESSGSRFGFSWLGGAPKKEAPTKTGDSGNVLADEEDAYLDTALDEAAVAVFYAWHRFPHELRELTLLRTMLGERYGKEFMTMAQDNKVDSAKVPDRLLKGLRIRPPGQELVDSYLREIAKAYGVAWPAREEQEEIGDAPPEFVDDIEGGDDDGHEGGDLPHTPRKQAPDASLSESRRASDASELTKATPPRGLTAGRSPVSIAPPAPRSDNPNPRVKLPSSDQQDSGKSSATDNPSTSPQKSSRNGIPELDELTRRFAELKRKP</sequence>
<comment type="similarity">
    <text evidence="1">Belongs to the IST1 family.</text>
</comment>
<dbReference type="InterPro" id="IPR042277">
    <property type="entry name" value="IST1-like"/>
</dbReference>
<evidence type="ECO:0000256" key="2">
    <source>
        <dbReference type="SAM" id="MobiDB-lite"/>
    </source>
</evidence>
<dbReference type="AlphaFoldDB" id="A0A9W9LLS7"/>
<protein>
    <recommendedName>
        <fullName evidence="5">DUF292 domain protein</fullName>
    </recommendedName>
</protein>
<feature type="compositionally biased region" description="Basic residues" evidence="2">
    <location>
        <begin position="99"/>
        <end position="108"/>
    </location>
</feature>
<organism evidence="3 4">
    <name type="scientific">Penicillium capsulatum</name>
    <dbReference type="NCBI Taxonomy" id="69766"/>
    <lineage>
        <taxon>Eukaryota</taxon>
        <taxon>Fungi</taxon>
        <taxon>Dikarya</taxon>
        <taxon>Ascomycota</taxon>
        <taxon>Pezizomycotina</taxon>
        <taxon>Eurotiomycetes</taxon>
        <taxon>Eurotiomycetidae</taxon>
        <taxon>Eurotiales</taxon>
        <taxon>Aspergillaceae</taxon>
        <taxon>Penicillium</taxon>
    </lineage>
</organism>
<feature type="compositionally biased region" description="Basic and acidic residues" evidence="2">
    <location>
        <begin position="376"/>
        <end position="388"/>
    </location>
</feature>
<dbReference type="Proteomes" id="UP001146351">
    <property type="component" value="Unassembled WGS sequence"/>
</dbReference>
<dbReference type="Gene3D" id="1.20.1260.60">
    <property type="entry name" value="Vacuolar protein sorting-associated protein Ist1"/>
    <property type="match status" value="1"/>
</dbReference>
<evidence type="ECO:0008006" key="5">
    <source>
        <dbReference type="Google" id="ProtNLM"/>
    </source>
</evidence>
<keyword evidence="4" id="KW-1185">Reference proteome</keyword>
<evidence type="ECO:0000256" key="1">
    <source>
        <dbReference type="ARBA" id="ARBA00005536"/>
    </source>
</evidence>
<evidence type="ECO:0000313" key="3">
    <source>
        <dbReference type="EMBL" id="KAJ5161716.1"/>
    </source>
</evidence>
<dbReference type="GO" id="GO:0015031">
    <property type="term" value="P:protein transport"/>
    <property type="evidence" value="ECO:0007669"/>
    <property type="project" value="InterPro"/>
</dbReference>
<feature type="compositionally biased region" description="Low complexity" evidence="2">
    <location>
        <begin position="114"/>
        <end position="127"/>
    </location>
</feature>
<gene>
    <name evidence="3" type="ORF">N7492_007108</name>
</gene>
<evidence type="ECO:0000313" key="4">
    <source>
        <dbReference type="Proteomes" id="UP001146351"/>
    </source>
</evidence>
<feature type="compositionally biased region" description="Acidic residues" evidence="2">
    <location>
        <begin position="255"/>
        <end position="277"/>
    </location>
</feature>
<feature type="region of interest" description="Disordered" evidence="2">
    <location>
        <begin position="99"/>
        <end position="127"/>
    </location>
</feature>
<accession>A0A9W9LLS7</accession>
<reference evidence="3" key="2">
    <citation type="journal article" date="2023" name="IMA Fungus">
        <title>Comparative genomic study of the Penicillium genus elucidates a diverse pangenome and 15 lateral gene transfer events.</title>
        <authorList>
            <person name="Petersen C."/>
            <person name="Sorensen T."/>
            <person name="Nielsen M.R."/>
            <person name="Sondergaard T.E."/>
            <person name="Sorensen J.L."/>
            <person name="Fitzpatrick D.A."/>
            <person name="Frisvad J.C."/>
            <person name="Nielsen K.L."/>
        </authorList>
    </citation>
    <scope>NUCLEOTIDE SEQUENCE</scope>
    <source>
        <strain evidence="3">IBT 21917</strain>
    </source>
</reference>
<dbReference type="PANTHER" id="PTHR12161:SF5">
    <property type="entry name" value="IST1 HOMOLOG"/>
    <property type="match status" value="1"/>
</dbReference>
<dbReference type="InterPro" id="IPR005061">
    <property type="entry name" value="Ist1"/>
</dbReference>